<evidence type="ECO:0000256" key="1">
    <source>
        <dbReference type="ARBA" id="ARBA00004651"/>
    </source>
</evidence>
<comment type="similarity">
    <text evidence="2 9">Belongs to the CN hydrolase family. Apolipoprotein N-acyltransferase subfamily.</text>
</comment>
<keyword evidence="4 9" id="KW-0808">Transferase</keyword>
<keyword evidence="7 9" id="KW-0472">Membrane</keyword>
<feature type="domain" description="CN hydrolase" evidence="10">
    <location>
        <begin position="240"/>
        <end position="491"/>
    </location>
</feature>
<evidence type="ECO:0000256" key="6">
    <source>
        <dbReference type="ARBA" id="ARBA00022989"/>
    </source>
</evidence>
<dbReference type="InterPro" id="IPR004563">
    <property type="entry name" value="Apolipo_AcylTrfase"/>
</dbReference>
<dbReference type="RefSeq" id="WP_247029910.1">
    <property type="nucleotide sequence ID" value="NZ_JALKCH010000008.1"/>
</dbReference>
<dbReference type="PANTHER" id="PTHR38686">
    <property type="entry name" value="APOLIPOPROTEIN N-ACYLTRANSFERASE"/>
    <property type="match status" value="1"/>
</dbReference>
<comment type="catalytic activity">
    <reaction evidence="9">
        <text>N-terminal S-1,2-diacyl-sn-glyceryl-L-cysteinyl-[lipoprotein] + a glycerophospholipid = N-acyl-S-1,2-diacyl-sn-glyceryl-L-cysteinyl-[lipoprotein] + a 2-acyl-sn-glycero-3-phospholipid + H(+)</text>
        <dbReference type="Rhea" id="RHEA:48228"/>
        <dbReference type="Rhea" id="RHEA-COMP:14681"/>
        <dbReference type="Rhea" id="RHEA-COMP:14684"/>
        <dbReference type="ChEBI" id="CHEBI:15378"/>
        <dbReference type="ChEBI" id="CHEBI:136912"/>
        <dbReference type="ChEBI" id="CHEBI:140656"/>
        <dbReference type="ChEBI" id="CHEBI:140657"/>
        <dbReference type="ChEBI" id="CHEBI:140660"/>
        <dbReference type="EC" id="2.3.1.269"/>
    </reaction>
</comment>
<gene>
    <name evidence="9 11" type="primary">lnt</name>
    <name evidence="11" type="ORF">MWN34_13985</name>
</gene>
<protein>
    <recommendedName>
        <fullName evidence="9">Apolipoprotein N-acyltransferase</fullName>
        <shortName evidence="9">ALP N-acyltransferase</shortName>
        <ecNumber evidence="9">2.3.1.269</ecNumber>
    </recommendedName>
</protein>
<keyword evidence="6 9" id="KW-1133">Transmembrane helix</keyword>
<comment type="subcellular location">
    <subcellularLocation>
        <location evidence="1 9">Cell membrane</location>
        <topology evidence="1 9">Multi-pass membrane protein</topology>
    </subcellularLocation>
</comment>
<name>A0ABT0DDI7_9HYPH</name>
<evidence type="ECO:0000313" key="11">
    <source>
        <dbReference type="EMBL" id="MCK0198020.1"/>
    </source>
</evidence>
<reference evidence="11 12" key="1">
    <citation type="submission" date="2022-04" db="EMBL/GenBank/DDBJ databases">
        <authorList>
            <person name="Grouzdev D.S."/>
            <person name="Pantiukh K.S."/>
            <person name="Krutkina M.S."/>
        </authorList>
    </citation>
    <scope>NUCLEOTIDE SEQUENCE [LARGE SCALE GENOMIC DNA]</scope>
    <source>
        <strain evidence="11 12">6x-1</strain>
    </source>
</reference>
<dbReference type="EMBL" id="JALKCH010000008">
    <property type="protein sequence ID" value="MCK0198020.1"/>
    <property type="molecule type" value="Genomic_DNA"/>
</dbReference>
<dbReference type="SUPFAM" id="SSF56317">
    <property type="entry name" value="Carbon-nitrogen hydrolase"/>
    <property type="match status" value="1"/>
</dbReference>
<proteinExistence type="inferred from homology"/>
<dbReference type="EC" id="2.3.1.269" evidence="9"/>
<organism evidence="11 12">
    <name type="scientific">Ancylobacter crimeensis</name>
    <dbReference type="NCBI Taxonomy" id="2579147"/>
    <lineage>
        <taxon>Bacteria</taxon>
        <taxon>Pseudomonadati</taxon>
        <taxon>Pseudomonadota</taxon>
        <taxon>Alphaproteobacteria</taxon>
        <taxon>Hyphomicrobiales</taxon>
        <taxon>Xanthobacteraceae</taxon>
        <taxon>Ancylobacter</taxon>
    </lineage>
</organism>
<feature type="transmembrane region" description="Helical" evidence="9">
    <location>
        <begin position="501"/>
        <end position="522"/>
    </location>
</feature>
<sequence>MLSGFAGRIAGLSGWRRRGVACAAGALSALAMAPVSFWPLLALTFPMLVLLLDGTSRNRAGLVAAFGIGWWFGFGYLVASLWWIGNALLVQAEVFAWLLPFAVLALPAGLAIYLGLGCVLARLVWPPGALRVLTLAASLTAADWLRGHLFTGFPWNSFGYAFANDLALAQAGSLVGLWGMSLLAVAVLASPVLLLGPPRGRGWVWPCLAGAVLAGLWGWGNWRLDTTSIGDVPGVRLRIMQPDLPQDEKFRYDARDRVVERYIETSESAGGLSGITHLIWPESAFPFFLEHEPEVLARIAGILPPETVLVTGAARWAPPPVPGGYPKIFNSIRALDHEGALVATADKVHLVPFGEYLPFQSMLESIGLQQLTRVRGGFAAAERRTLLAIPGLPPVLPLLCYEAIFPDEVRVADEAGPRPSALLNLSNDAWFGLTPGPYQHYQQARLRSIEQGLPMIRGTNDGISAILDPLGRSIAYLGLGQRGVVDGPLPQALAGTFYNRYGYMIPFFLMLMIFCASLASACRHARSG</sequence>
<accession>A0ABT0DDI7</accession>
<feature type="transmembrane region" description="Helical" evidence="9">
    <location>
        <begin position="20"/>
        <end position="41"/>
    </location>
</feature>
<evidence type="ECO:0000256" key="5">
    <source>
        <dbReference type="ARBA" id="ARBA00022692"/>
    </source>
</evidence>
<feature type="transmembrane region" description="Helical" evidence="9">
    <location>
        <begin position="61"/>
        <end position="84"/>
    </location>
</feature>
<evidence type="ECO:0000256" key="9">
    <source>
        <dbReference type="HAMAP-Rule" id="MF_01148"/>
    </source>
</evidence>
<evidence type="ECO:0000256" key="7">
    <source>
        <dbReference type="ARBA" id="ARBA00023136"/>
    </source>
</evidence>
<feature type="transmembrane region" description="Helical" evidence="9">
    <location>
        <begin position="175"/>
        <end position="195"/>
    </location>
</feature>
<evidence type="ECO:0000256" key="4">
    <source>
        <dbReference type="ARBA" id="ARBA00022679"/>
    </source>
</evidence>
<dbReference type="Pfam" id="PF20154">
    <property type="entry name" value="LNT_N"/>
    <property type="match status" value="1"/>
</dbReference>
<dbReference type="CDD" id="cd07571">
    <property type="entry name" value="ALP_N-acyl_transferase"/>
    <property type="match status" value="1"/>
</dbReference>
<evidence type="ECO:0000259" key="10">
    <source>
        <dbReference type="PROSITE" id="PS50263"/>
    </source>
</evidence>
<feature type="transmembrane region" description="Helical" evidence="9">
    <location>
        <begin position="202"/>
        <end position="220"/>
    </location>
</feature>
<evidence type="ECO:0000313" key="12">
    <source>
        <dbReference type="Proteomes" id="UP001203284"/>
    </source>
</evidence>
<keyword evidence="12" id="KW-1185">Reference proteome</keyword>
<comment type="pathway">
    <text evidence="9">Protein modification; lipoprotein biosynthesis (N-acyl transfer).</text>
</comment>
<dbReference type="Pfam" id="PF00795">
    <property type="entry name" value="CN_hydrolase"/>
    <property type="match status" value="1"/>
</dbReference>
<dbReference type="PROSITE" id="PS50263">
    <property type="entry name" value="CN_HYDROLASE"/>
    <property type="match status" value="1"/>
</dbReference>
<comment type="caution">
    <text evidence="11">The sequence shown here is derived from an EMBL/GenBank/DDBJ whole genome shotgun (WGS) entry which is preliminary data.</text>
</comment>
<dbReference type="InterPro" id="IPR036526">
    <property type="entry name" value="C-N_Hydrolase_sf"/>
</dbReference>
<keyword evidence="5 9" id="KW-0812">Transmembrane</keyword>
<dbReference type="Proteomes" id="UP001203284">
    <property type="component" value="Unassembled WGS sequence"/>
</dbReference>
<dbReference type="Gene3D" id="3.60.110.10">
    <property type="entry name" value="Carbon-nitrogen hydrolase"/>
    <property type="match status" value="1"/>
</dbReference>
<keyword evidence="3 9" id="KW-1003">Cell membrane</keyword>
<evidence type="ECO:0000256" key="3">
    <source>
        <dbReference type="ARBA" id="ARBA00022475"/>
    </source>
</evidence>
<dbReference type="HAMAP" id="MF_01148">
    <property type="entry name" value="Lnt"/>
    <property type="match status" value="1"/>
</dbReference>
<dbReference type="InterPro" id="IPR045378">
    <property type="entry name" value="LNT_N"/>
</dbReference>
<comment type="function">
    <text evidence="9">Catalyzes the phospholipid dependent N-acylation of the N-terminal cysteine of apolipoprotein, the last step in lipoprotein maturation.</text>
</comment>
<evidence type="ECO:0000256" key="2">
    <source>
        <dbReference type="ARBA" id="ARBA00010065"/>
    </source>
</evidence>
<keyword evidence="8 9" id="KW-0012">Acyltransferase</keyword>
<dbReference type="InterPro" id="IPR003010">
    <property type="entry name" value="C-N_Hydrolase"/>
</dbReference>
<dbReference type="NCBIfam" id="TIGR00546">
    <property type="entry name" value="lnt"/>
    <property type="match status" value="1"/>
</dbReference>
<feature type="transmembrane region" description="Helical" evidence="9">
    <location>
        <begin position="96"/>
        <end position="125"/>
    </location>
</feature>
<evidence type="ECO:0000256" key="8">
    <source>
        <dbReference type="ARBA" id="ARBA00023315"/>
    </source>
</evidence>
<dbReference type="PANTHER" id="PTHR38686:SF1">
    <property type="entry name" value="APOLIPOPROTEIN N-ACYLTRANSFERASE"/>
    <property type="match status" value="1"/>
</dbReference>